<evidence type="ECO:0000313" key="2">
    <source>
        <dbReference type="EMBL" id="MDP0970635.1"/>
    </source>
</evidence>
<dbReference type="AlphaFoldDB" id="A0AAW8AJU5"/>
<name>A0AAW8AJU5_KLEPN</name>
<dbReference type="InterPro" id="IPR032710">
    <property type="entry name" value="NTF2-like_dom_sf"/>
</dbReference>
<evidence type="ECO:0000256" key="1">
    <source>
        <dbReference type="SAM" id="SignalP"/>
    </source>
</evidence>
<dbReference type="Gene3D" id="3.10.450.50">
    <property type="match status" value="1"/>
</dbReference>
<feature type="chain" id="PRO_5043499481" evidence="1">
    <location>
        <begin position="26"/>
        <end position="186"/>
    </location>
</feature>
<gene>
    <name evidence="2" type="ORF">Q6294_26855</name>
</gene>
<sequence>MKKKTYITAIALIVSSLSFSGQAFSANEPSSMLAKLSPENSGGTFKYSTDTNISSEQKKVYDTIIKYQTALNAGDTKTILGLFANESYSQWNDMLTADSTEKRKVQYDNLFQREKFETDFAFDSIWINGNTAVVRTHHHIGSVVTNFKDQKTVIDLNREVFVLSKVNGEWKIFLYTFNTNPLQGSA</sequence>
<proteinExistence type="predicted"/>
<accession>A0AAW8AJU5</accession>
<evidence type="ECO:0000313" key="3">
    <source>
        <dbReference type="Proteomes" id="UP001244490"/>
    </source>
</evidence>
<comment type="caution">
    <text evidence="2">The sequence shown here is derived from an EMBL/GenBank/DDBJ whole genome shotgun (WGS) entry which is preliminary data.</text>
</comment>
<keyword evidence="1" id="KW-0732">Signal</keyword>
<dbReference type="RefSeq" id="WP_119127155.1">
    <property type="nucleotide sequence ID" value="NZ_CP153598.1"/>
</dbReference>
<reference evidence="2" key="1">
    <citation type="submission" date="2023-07" db="EMBL/GenBank/DDBJ databases">
        <authorList>
            <person name="Peng Z."/>
        </authorList>
    </citation>
    <scope>NUCLEOTIDE SEQUENCE</scope>
    <source>
        <strain evidence="2">KP219</strain>
    </source>
</reference>
<dbReference type="Proteomes" id="UP001244490">
    <property type="component" value="Unassembled WGS sequence"/>
</dbReference>
<dbReference type="EMBL" id="JAUUIA010000037">
    <property type="protein sequence ID" value="MDP0970635.1"/>
    <property type="molecule type" value="Genomic_DNA"/>
</dbReference>
<protein>
    <submittedName>
        <fullName evidence="2">Nuclear transport factor 2 family protein</fullName>
    </submittedName>
</protein>
<feature type="signal peptide" evidence="1">
    <location>
        <begin position="1"/>
        <end position="25"/>
    </location>
</feature>
<dbReference type="SUPFAM" id="SSF54427">
    <property type="entry name" value="NTF2-like"/>
    <property type="match status" value="1"/>
</dbReference>
<organism evidence="2 3">
    <name type="scientific">Klebsiella pneumoniae</name>
    <dbReference type="NCBI Taxonomy" id="573"/>
    <lineage>
        <taxon>Bacteria</taxon>
        <taxon>Pseudomonadati</taxon>
        <taxon>Pseudomonadota</taxon>
        <taxon>Gammaproteobacteria</taxon>
        <taxon>Enterobacterales</taxon>
        <taxon>Enterobacteriaceae</taxon>
        <taxon>Klebsiella/Raoultella group</taxon>
        <taxon>Klebsiella</taxon>
        <taxon>Klebsiella pneumoniae complex</taxon>
    </lineage>
</organism>